<sequence>MTLNNPLTINPDVRGDPGDEDDNTDIEDGDGGGGNPSPGHR</sequence>
<protein>
    <submittedName>
        <fullName evidence="2">Uncharacterized protein</fullName>
    </submittedName>
</protein>
<feature type="region of interest" description="Disordered" evidence="1">
    <location>
        <begin position="1"/>
        <end position="41"/>
    </location>
</feature>
<evidence type="ECO:0000313" key="3">
    <source>
        <dbReference type="Proteomes" id="UP001500443"/>
    </source>
</evidence>
<dbReference type="Proteomes" id="UP001500443">
    <property type="component" value="Unassembled WGS sequence"/>
</dbReference>
<reference evidence="3" key="1">
    <citation type="journal article" date="2019" name="Int. J. Syst. Evol. Microbiol.">
        <title>The Global Catalogue of Microorganisms (GCM) 10K type strain sequencing project: providing services to taxonomists for standard genome sequencing and annotation.</title>
        <authorList>
            <consortium name="The Broad Institute Genomics Platform"/>
            <consortium name="The Broad Institute Genome Sequencing Center for Infectious Disease"/>
            <person name="Wu L."/>
            <person name="Ma J."/>
        </authorList>
    </citation>
    <scope>NUCLEOTIDE SEQUENCE [LARGE SCALE GENOMIC DNA]</scope>
    <source>
        <strain evidence="3">JCM 15481</strain>
    </source>
</reference>
<accession>A0ABP4KCL9</accession>
<gene>
    <name evidence="2" type="ORF">GCM10009802_55520</name>
</gene>
<comment type="caution">
    <text evidence="2">The sequence shown here is derived from an EMBL/GenBank/DDBJ whole genome shotgun (WGS) entry which is preliminary data.</text>
</comment>
<evidence type="ECO:0000313" key="2">
    <source>
        <dbReference type="EMBL" id="GAA1500270.1"/>
    </source>
</evidence>
<organism evidence="2 3">
    <name type="scientific">Streptomyces synnematoformans</name>
    <dbReference type="NCBI Taxonomy" id="415721"/>
    <lineage>
        <taxon>Bacteria</taxon>
        <taxon>Bacillati</taxon>
        <taxon>Actinomycetota</taxon>
        <taxon>Actinomycetes</taxon>
        <taxon>Kitasatosporales</taxon>
        <taxon>Streptomycetaceae</taxon>
        <taxon>Streptomyces</taxon>
    </lineage>
</organism>
<name>A0ABP4KCL9_9ACTN</name>
<dbReference type="RefSeq" id="WP_344293420.1">
    <property type="nucleotide sequence ID" value="NZ_BAAAPF010000273.1"/>
</dbReference>
<keyword evidence="3" id="KW-1185">Reference proteome</keyword>
<evidence type="ECO:0000256" key="1">
    <source>
        <dbReference type="SAM" id="MobiDB-lite"/>
    </source>
</evidence>
<dbReference type="EMBL" id="BAAAPF010000273">
    <property type="protein sequence ID" value="GAA1500270.1"/>
    <property type="molecule type" value="Genomic_DNA"/>
</dbReference>
<feature type="compositionally biased region" description="Acidic residues" evidence="1">
    <location>
        <begin position="18"/>
        <end position="30"/>
    </location>
</feature>
<feature type="compositionally biased region" description="Gly residues" evidence="1">
    <location>
        <begin position="31"/>
        <end position="41"/>
    </location>
</feature>
<proteinExistence type="predicted"/>